<dbReference type="GO" id="GO:0000350">
    <property type="term" value="P:generation of catalytic spliceosome for second transesterification step"/>
    <property type="evidence" value="ECO:0007669"/>
    <property type="project" value="TreeGrafter"/>
</dbReference>
<gene>
    <name evidence="2" type="ORF">RND71_022997</name>
</gene>
<dbReference type="PANTHER" id="PTHR13007">
    <property type="entry name" value="PRE-MRNA SPLICING FACTOR-RELATED"/>
    <property type="match status" value="1"/>
</dbReference>
<dbReference type="GO" id="GO:0071021">
    <property type="term" value="C:U2-type post-spliceosomal complex"/>
    <property type="evidence" value="ECO:0007669"/>
    <property type="project" value="TreeGrafter"/>
</dbReference>
<dbReference type="EMBL" id="JAVYJV010000012">
    <property type="protein sequence ID" value="KAK4357387.1"/>
    <property type="molecule type" value="Genomic_DNA"/>
</dbReference>
<dbReference type="Proteomes" id="UP001291623">
    <property type="component" value="Unassembled WGS sequence"/>
</dbReference>
<feature type="region of interest" description="Disordered" evidence="1">
    <location>
        <begin position="40"/>
        <end position="80"/>
    </location>
</feature>
<feature type="compositionally biased region" description="Basic and acidic residues" evidence="1">
    <location>
        <begin position="1"/>
        <end position="10"/>
    </location>
</feature>
<dbReference type="AlphaFoldDB" id="A0AAE1RTZ2"/>
<dbReference type="PANTHER" id="PTHR13007:SF19">
    <property type="entry name" value="PRE-MRNA-SPLICING FACTOR 18"/>
    <property type="match status" value="1"/>
</dbReference>
<comment type="caution">
    <text evidence="2">The sequence shown here is derived from an EMBL/GenBank/DDBJ whole genome shotgun (WGS) entry which is preliminary data.</text>
</comment>
<protein>
    <submittedName>
        <fullName evidence="2">Uncharacterized protein</fullName>
    </submittedName>
</protein>
<dbReference type="GO" id="GO:0046540">
    <property type="term" value="C:U4/U6 x U5 tri-snRNP complex"/>
    <property type="evidence" value="ECO:0007669"/>
    <property type="project" value="TreeGrafter"/>
</dbReference>
<keyword evidence="3" id="KW-1185">Reference proteome</keyword>
<evidence type="ECO:0000313" key="3">
    <source>
        <dbReference type="Proteomes" id="UP001291623"/>
    </source>
</evidence>
<feature type="region of interest" description="Disordered" evidence="1">
    <location>
        <begin position="1"/>
        <end position="21"/>
    </location>
</feature>
<organism evidence="2 3">
    <name type="scientific">Anisodus tanguticus</name>
    <dbReference type="NCBI Taxonomy" id="243964"/>
    <lineage>
        <taxon>Eukaryota</taxon>
        <taxon>Viridiplantae</taxon>
        <taxon>Streptophyta</taxon>
        <taxon>Embryophyta</taxon>
        <taxon>Tracheophyta</taxon>
        <taxon>Spermatophyta</taxon>
        <taxon>Magnoliopsida</taxon>
        <taxon>eudicotyledons</taxon>
        <taxon>Gunneridae</taxon>
        <taxon>Pentapetalae</taxon>
        <taxon>asterids</taxon>
        <taxon>lamiids</taxon>
        <taxon>Solanales</taxon>
        <taxon>Solanaceae</taxon>
        <taxon>Solanoideae</taxon>
        <taxon>Hyoscyameae</taxon>
        <taxon>Anisodus</taxon>
    </lineage>
</organism>
<accession>A0AAE1RTZ2</accession>
<reference evidence="2" key="1">
    <citation type="submission" date="2023-12" db="EMBL/GenBank/DDBJ databases">
        <title>Genome assembly of Anisodus tanguticus.</title>
        <authorList>
            <person name="Wang Y.-J."/>
        </authorList>
    </citation>
    <scope>NUCLEOTIDE SEQUENCE</scope>
    <source>
        <strain evidence="2">KB-2021</strain>
        <tissue evidence="2">Leaf</tissue>
    </source>
</reference>
<dbReference type="InterPro" id="IPR039979">
    <property type="entry name" value="PRPF18"/>
</dbReference>
<evidence type="ECO:0000313" key="2">
    <source>
        <dbReference type="EMBL" id="KAK4357387.1"/>
    </source>
</evidence>
<feature type="compositionally biased region" description="Basic and acidic residues" evidence="1">
    <location>
        <begin position="40"/>
        <end position="50"/>
    </location>
</feature>
<name>A0AAE1RTZ2_9SOLA</name>
<sequence length="100" mass="11980">MDILKQELEKRRKNLSQDVGGRKIFKRSEIEQKRIQRIREEEKREAEAKSLRQKQSQHQHNKSTDDNNNNNSTEGKLDDWKKVRIERAATCVVDRSEYLD</sequence>
<proteinExistence type="predicted"/>
<dbReference type="GO" id="GO:0005682">
    <property type="term" value="C:U5 snRNP"/>
    <property type="evidence" value="ECO:0007669"/>
    <property type="project" value="TreeGrafter"/>
</dbReference>
<evidence type="ECO:0000256" key="1">
    <source>
        <dbReference type="SAM" id="MobiDB-lite"/>
    </source>
</evidence>
<feature type="compositionally biased region" description="Basic residues" evidence="1">
    <location>
        <begin position="51"/>
        <end position="61"/>
    </location>
</feature>